<gene>
    <name evidence="2" type="ORF">GMES_1692</name>
</gene>
<keyword evidence="1" id="KW-1133">Transmembrane helix</keyword>
<accession>K6Z4Q6</accession>
<dbReference type="InterPro" id="IPR025293">
    <property type="entry name" value="YfiR/HmsC-like"/>
</dbReference>
<name>K6Z4Q6_9ALTE</name>
<keyword evidence="1" id="KW-0812">Transmembrane</keyword>
<dbReference type="AlphaFoldDB" id="K6Z4Q6"/>
<keyword evidence="1" id="KW-0472">Membrane</keyword>
<evidence type="ECO:0000313" key="3">
    <source>
        <dbReference type="Proteomes" id="UP000006263"/>
    </source>
</evidence>
<dbReference type="OrthoDB" id="277577at2"/>
<organism evidence="2 3">
    <name type="scientific">Paraglaciecola mesophila KMM 241</name>
    <dbReference type="NCBI Taxonomy" id="1128912"/>
    <lineage>
        <taxon>Bacteria</taxon>
        <taxon>Pseudomonadati</taxon>
        <taxon>Pseudomonadota</taxon>
        <taxon>Gammaproteobacteria</taxon>
        <taxon>Alteromonadales</taxon>
        <taxon>Alteromonadaceae</taxon>
        <taxon>Paraglaciecola</taxon>
    </lineage>
</organism>
<dbReference type="eggNOG" id="ENOG5032YBM">
    <property type="taxonomic scope" value="Bacteria"/>
</dbReference>
<evidence type="ECO:0008006" key="4">
    <source>
        <dbReference type="Google" id="ProtNLM"/>
    </source>
</evidence>
<evidence type="ECO:0000313" key="2">
    <source>
        <dbReference type="EMBL" id="GAC23988.1"/>
    </source>
</evidence>
<dbReference type="EMBL" id="BAEP01000032">
    <property type="protein sequence ID" value="GAC23988.1"/>
    <property type="molecule type" value="Genomic_DNA"/>
</dbReference>
<feature type="transmembrane region" description="Helical" evidence="1">
    <location>
        <begin position="20"/>
        <end position="38"/>
    </location>
</feature>
<dbReference type="Pfam" id="PF13689">
    <property type="entry name" value="DUF4154"/>
    <property type="match status" value="1"/>
</dbReference>
<proteinExistence type="predicted"/>
<comment type="caution">
    <text evidence="2">The sequence shown here is derived from an EMBL/GenBank/DDBJ whole genome shotgun (WGS) entry which is preliminary data.</text>
</comment>
<sequence length="186" mass="21646">MSDLIKVYKANKAQRKFRKWLFQCAILLSYIVVSQWALAQEELSKERKLKAAYLLNFTKYMSWPTDSGANNDFQLCIQSDQPFFEFMQALVARHNQGNNKMHIAIGHVQEEPLCHMAYFQSSIEQPLVQIRRAVVVLESTNVKQANSAIRFYTQEQRVRFEFDLAQLARVDVIVSSELLKLARIAR</sequence>
<dbReference type="Proteomes" id="UP000006263">
    <property type="component" value="Unassembled WGS sequence"/>
</dbReference>
<dbReference type="RefSeq" id="WP_006992139.1">
    <property type="nucleotide sequence ID" value="NZ_BAEP01000032.1"/>
</dbReference>
<reference evidence="2 3" key="1">
    <citation type="journal article" date="2017" name="Antonie Van Leeuwenhoek">
        <title>Rhizobium rhizosphaerae sp. nov., a novel species isolated from rice rhizosphere.</title>
        <authorList>
            <person name="Zhao J.J."/>
            <person name="Zhang J."/>
            <person name="Zhang R.J."/>
            <person name="Zhang C.W."/>
            <person name="Yin H.Q."/>
            <person name="Zhang X.X."/>
        </authorList>
    </citation>
    <scope>NUCLEOTIDE SEQUENCE [LARGE SCALE GENOMIC DNA]</scope>
    <source>
        <strain evidence="2 3">KMM 241</strain>
    </source>
</reference>
<protein>
    <recommendedName>
        <fullName evidence="4">Transmembrane protein</fullName>
    </recommendedName>
</protein>
<evidence type="ECO:0000256" key="1">
    <source>
        <dbReference type="SAM" id="Phobius"/>
    </source>
</evidence>